<feature type="compositionally biased region" description="Low complexity" evidence="11">
    <location>
        <begin position="511"/>
        <end position="528"/>
    </location>
</feature>
<evidence type="ECO:0000256" key="4">
    <source>
        <dbReference type="ARBA" id="ARBA00022737"/>
    </source>
</evidence>
<dbReference type="EMBL" id="JBAMIC010000011">
    <property type="protein sequence ID" value="KAK7100450.1"/>
    <property type="molecule type" value="Genomic_DNA"/>
</dbReference>
<feature type="compositionally biased region" description="Polar residues" evidence="11">
    <location>
        <begin position="697"/>
        <end position="708"/>
    </location>
</feature>
<feature type="compositionally biased region" description="Low complexity" evidence="11">
    <location>
        <begin position="14"/>
        <end position="25"/>
    </location>
</feature>
<accession>A0AAN9BBB3</accession>
<dbReference type="InterPro" id="IPR036060">
    <property type="entry name" value="Znf_C2H2C_sf"/>
</dbReference>
<dbReference type="Proteomes" id="UP001374579">
    <property type="component" value="Unassembled WGS sequence"/>
</dbReference>
<proteinExistence type="inferred from homology"/>
<gene>
    <name evidence="12" type="ORF">V1264_023408</name>
</gene>
<dbReference type="GO" id="GO:0000978">
    <property type="term" value="F:RNA polymerase II cis-regulatory region sequence-specific DNA binding"/>
    <property type="evidence" value="ECO:0007669"/>
    <property type="project" value="TreeGrafter"/>
</dbReference>
<dbReference type="GO" id="GO:0000981">
    <property type="term" value="F:DNA-binding transcription factor activity, RNA polymerase II-specific"/>
    <property type="evidence" value="ECO:0007669"/>
    <property type="project" value="TreeGrafter"/>
</dbReference>
<dbReference type="GO" id="GO:0008270">
    <property type="term" value="F:zinc ion binding"/>
    <property type="evidence" value="ECO:0007669"/>
    <property type="project" value="UniProtKB-KW"/>
</dbReference>
<keyword evidence="5" id="KW-0863">Zinc-finger</keyword>
<evidence type="ECO:0000256" key="9">
    <source>
        <dbReference type="ARBA" id="ARBA00023242"/>
    </source>
</evidence>
<evidence type="ECO:0000256" key="10">
    <source>
        <dbReference type="SAM" id="Coils"/>
    </source>
</evidence>
<feature type="region of interest" description="Disordered" evidence="11">
    <location>
        <begin position="276"/>
        <end position="308"/>
    </location>
</feature>
<evidence type="ECO:0000256" key="7">
    <source>
        <dbReference type="ARBA" id="ARBA00023015"/>
    </source>
</evidence>
<keyword evidence="3" id="KW-0479">Metal-binding</keyword>
<dbReference type="FunFam" id="4.10.320.30:FF:000001">
    <property type="entry name" value="Myelin transcription factor 1-like, a"/>
    <property type="match status" value="5"/>
</dbReference>
<sequence length="1243" mass="132175">MSRRKQEFPPAAKPTPAVAAATANPGCSFPGCSGEGHIVRRYSRHKSLTTCPMAAAAKKRKAEKEDPEPGQSRKKVKKDAAEPAQPPGKKTEQVSSQKSKNTSDKNSNEDTSEECFRQASLGLRSLSGDLESGPGSGDESNGKNGTAVAEIKVKEEKVDNGYEKNAQGVRCAKVATEDGENEIVVKIENAEDDEDSDDADILLKIQKQCATIQSLPGSKHAVNLSEVLAENRFRLTEPVSREVVEVKVNEEEGEGEGSAQINSEWSIDCEVKGIKTEPVDEPLQEEQQVKKEDIKDEKGEDEPKVKEERVEVCEKRNIAQNSGVGSSQFRITGIYSSDPASLQEDTDRMAAARALTAVGQPLVGQPPVAQHLLVQLHTQPGISQTPHTQTSLAPAAQTLIQLATSAPAQQIILSGAGLPTLIQTPHHKVVAASTAQHLMQAQHVQTQHVSLSQHQPNQPVTSAVPVSTFLQDSDLQAEEAAAFEVLAEWSSMGRHQMSAAGELMDDEHTNDSVYSSGSSGDDSNNSNDISGRCPTPFCDGLGHITGLYSHHRSLSGCPRKDRVPAEWIAQHDQAVRCPTPGCLGKGHINNNRSSHRSLSGCPLAAMGKMMSQAAQKKSGLHLVVLPKSDDPSKAVLSTCTEAELIRLAAKDMLQGSDRILRPMILAKQLELQESNQGATPTPTPRGNLAKELEKYNRSTVEASASQTAKPAPPVAVSTSAASQTSTVPVTAPKPPRARDAPDRPNILSRRPHFKPRYSYIPTPSCTMGSAMGVGYSPAPPTAVTAATASSSCSMVCGGGGMGEGGLTPLTQHQPPQGLHVQPYCQSQPHIGVGPPLTQGVTGTSLPPSCVAMGPNPSLAALTVPQPLGKTLTANSALMNGGVGPSSSPHMYPYDASGGGSGLGSYSGSPCSSPPCSLDGRPMLSQRGRDLIQCPTPGCDGSGHITGNYTSHRSLSGCPMADRATVQANQVEQKCPTPGCDGTGHVTGNYASHRSLSGCPRAAKMKKLMLRDGDKKDLEEPLSASGCPLANKQRLQRQLIAGIENQDPILARSAKLEGTITCPTPGCDGSGHINGSFLSHRSLSGCPRATSAMRRARLSSTELTHLQLKAHAGEDLFSEEDLATLDAEIEQIRAANEAMEEEVGGLRMEVNDLESSLDSYNNQVTHLEPRETEISDYLAELQTKLVTCLRTVPFPDHEQADLSGENLMSFVSRIQRLYGVNNHTTENSSLFSAIKSALAEIEVN</sequence>
<dbReference type="GO" id="GO:0007399">
    <property type="term" value="P:nervous system development"/>
    <property type="evidence" value="ECO:0007669"/>
    <property type="project" value="UniProtKB-KW"/>
</dbReference>
<dbReference type="PANTHER" id="PTHR10816">
    <property type="entry name" value="MYELIN TRANSCRIPTION FACTOR 1-RELATED"/>
    <property type="match status" value="1"/>
</dbReference>
<keyword evidence="6" id="KW-0862">Zinc</keyword>
<reference evidence="12 13" key="1">
    <citation type="submission" date="2024-02" db="EMBL/GenBank/DDBJ databases">
        <title>Chromosome-scale genome assembly of the rough periwinkle Littorina saxatilis.</title>
        <authorList>
            <person name="De Jode A."/>
            <person name="Faria R."/>
            <person name="Formenti G."/>
            <person name="Sims Y."/>
            <person name="Smith T.P."/>
            <person name="Tracey A."/>
            <person name="Wood J.M.D."/>
            <person name="Zagrodzka Z.B."/>
            <person name="Johannesson K."/>
            <person name="Butlin R.K."/>
            <person name="Leder E.H."/>
        </authorList>
    </citation>
    <scope>NUCLEOTIDE SEQUENCE [LARGE SCALE GENOMIC DNA]</scope>
    <source>
        <strain evidence="12">Snail1</strain>
        <tissue evidence="12">Muscle</tissue>
    </source>
</reference>
<evidence type="ECO:0000256" key="3">
    <source>
        <dbReference type="ARBA" id="ARBA00022723"/>
    </source>
</evidence>
<evidence type="ECO:0000313" key="12">
    <source>
        <dbReference type="EMBL" id="KAK7100450.1"/>
    </source>
</evidence>
<keyword evidence="4" id="KW-0677">Repeat</keyword>
<dbReference type="Gene3D" id="1.20.5.340">
    <property type="match status" value="1"/>
</dbReference>
<feature type="region of interest" description="Disordered" evidence="11">
    <location>
        <begin position="1"/>
        <end position="149"/>
    </location>
</feature>
<evidence type="ECO:0000313" key="13">
    <source>
        <dbReference type="Proteomes" id="UP001374579"/>
    </source>
</evidence>
<dbReference type="Pfam" id="PF01530">
    <property type="entry name" value="zf-C2HC"/>
    <property type="match status" value="5"/>
</dbReference>
<dbReference type="AlphaFoldDB" id="A0AAN9BBB3"/>
<dbReference type="Gene3D" id="4.10.320.30">
    <property type="match status" value="6"/>
</dbReference>
<keyword evidence="7" id="KW-0805">Transcription regulation</keyword>
<protein>
    <recommendedName>
        <fullName evidence="14">Myelin transcription factor 1-like protein</fullName>
    </recommendedName>
</protein>
<evidence type="ECO:0000256" key="2">
    <source>
        <dbReference type="ARBA" id="ARBA00010194"/>
    </source>
</evidence>
<dbReference type="PANTHER" id="PTHR10816:SF15">
    <property type="entry name" value="MYELIN TRANSCRIPTION FACTOR 1-LIKE PROTEIN"/>
    <property type="match status" value="1"/>
</dbReference>
<comment type="subcellular location">
    <subcellularLocation>
        <location evidence="1">Nucleus</location>
    </subcellularLocation>
</comment>
<feature type="compositionally biased region" description="Basic and acidic residues" evidence="11">
    <location>
        <begin position="287"/>
        <end position="308"/>
    </location>
</feature>
<dbReference type="SUPFAM" id="SSF103637">
    <property type="entry name" value="CCHHC domain"/>
    <property type="match status" value="6"/>
</dbReference>
<evidence type="ECO:0000256" key="1">
    <source>
        <dbReference type="ARBA" id="ARBA00004123"/>
    </source>
</evidence>
<comment type="similarity">
    <text evidence="2">Belongs to the MYT1 family.</text>
</comment>
<keyword evidence="9" id="KW-0539">Nucleus</keyword>
<feature type="region of interest" description="Disordered" evidence="11">
    <location>
        <begin position="696"/>
        <end position="753"/>
    </location>
</feature>
<evidence type="ECO:0000256" key="8">
    <source>
        <dbReference type="ARBA" id="ARBA00023163"/>
    </source>
</evidence>
<feature type="compositionally biased region" description="Low complexity" evidence="11">
    <location>
        <begin position="714"/>
        <end position="730"/>
    </location>
</feature>
<keyword evidence="8" id="KW-0804">Transcription</keyword>
<comment type="caution">
    <text evidence="12">The sequence shown here is derived from an EMBL/GenBank/DDBJ whole genome shotgun (WGS) entry which is preliminary data.</text>
</comment>
<evidence type="ECO:0000256" key="5">
    <source>
        <dbReference type="ARBA" id="ARBA00022771"/>
    </source>
</evidence>
<evidence type="ECO:0000256" key="6">
    <source>
        <dbReference type="ARBA" id="ARBA00022833"/>
    </source>
</evidence>
<keyword evidence="10" id="KW-0175">Coiled coil</keyword>
<dbReference type="PROSITE" id="PS51802">
    <property type="entry name" value="ZF_CCHHC"/>
    <property type="match status" value="6"/>
</dbReference>
<dbReference type="InterPro" id="IPR002515">
    <property type="entry name" value="Znf_C2H2C"/>
</dbReference>
<evidence type="ECO:0000256" key="11">
    <source>
        <dbReference type="SAM" id="MobiDB-lite"/>
    </source>
</evidence>
<feature type="region of interest" description="Disordered" evidence="11">
    <location>
        <begin position="507"/>
        <end position="528"/>
    </location>
</feature>
<organism evidence="12 13">
    <name type="scientific">Littorina saxatilis</name>
    <dbReference type="NCBI Taxonomy" id="31220"/>
    <lineage>
        <taxon>Eukaryota</taxon>
        <taxon>Metazoa</taxon>
        <taxon>Spiralia</taxon>
        <taxon>Lophotrochozoa</taxon>
        <taxon>Mollusca</taxon>
        <taxon>Gastropoda</taxon>
        <taxon>Caenogastropoda</taxon>
        <taxon>Littorinimorpha</taxon>
        <taxon>Littorinoidea</taxon>
        <taxon>Littorinidae</taxon>
        <taxon>Littorina</taxon>
    </lineage>
</organism>
<evidence type="ECO:0008006" key="14">
    <source>
        <dbReference type="Google" id="ProtNLM"/>
    </source>
</evidence>
<keyword evidence="13" id="KW-1185">Reference proteome</keyword>
<name>A0AAN9BBB3_9CAEN</name>
<feature type="coiled-coil region" evidence="10">
    <location>
        <begin position="1121"/>
        <end position="1162"/>
    </location>
</feature>
<dbReference type="GO" id="GO:0005634">
    <property type="term" value="C:nucleus"/>
    <property type="evidence" value="ECO:0007669"/>
    <property type="project" value="UniProtKB-SubCell"/>
</dbReference>